<dbReference type="OMA" id="QKIRRDC"/>
<dbReference type="EMBL" id="KB311138">
    <property type="protein sequence ID" value="ELT89861.1"/>
    <property type="molecule type" value="Genomic_DNA"/>
</dbReference>
<dbReference type="GO" id="GO:0005758">
    <property type="term" value="C:mitochondrial intermembrane space"/>
    <property type="evidence" value="ECO:0007669"/>
    <property type="project" value="TreeGrafter"/>
</dbReference>
<evidence type="ECO:0000259" key="1">
    <source>
        <dbReference type="Pfam" id="PF16860"/>
    </source>
</evidence>
<dbReference type="EnsemblMetazoa" id="CapteT116088">
    <property type="protein sequence ID" value="CapteP116088"/>
    <property type="gene ID" value="CapteG116088"/>
</dbReference>
<organism evidence="2">
    <name type="scientific">Capitella teleta</name>
    <name type="common">Polychaete worm</name>
    <dbReference type="NCBI Taxonomy" id="283909"/>
    <lineage>
        <taxon>Eukaryota</taxon>
        <taxon>Metazoa</taxon>
        <taxon>Spiralia</taxon>
        <taxon>Lophotrochozoa</taxon>
        <taxon>Annelida</taxon>
        <taxon>Polychaeta</taxon>
        <taxon>Sedentaria</taxon>
        <taxon>Scolecida</taxon>
        <taxon>Capitellidae</taxon>
        <taxon>Capitella</taxon>
    </lineage>
</organism>
<reference evidence="4" key="1">
    <citation type="submission" date="2012-12" db="EMBL/GenBank/DDBJ databases">
        <authorList>
            <person name="Hellsten U."/>
            <person name="Grimwood J."/>
            <person name="Chapman J.A."/>
            <person name="Shapiro H."/>
            <person name="Aerts A."/>
            <person name="Otillar R.P."/>
            <person name="Terry A.Y."/>
            <person name="Boore J.L."/>
            <person name="Simakov O."/>
            <person name="Marletaz F."/>
            <person name="Cho S.-J."/>
            <person name="Edsinger-Gonzales E."/>
            <person name="Havlak P."/>
            <person name="Kuo D.-H."/>
            <person name="Larsson T."/>
            <person name="Lv J."/>
            <person name="Arendt D."/>
            <person name="Savage R."/>
            <person name="Osoegawa K."/>
            <person name="de Jong P."/>
            <person name="Lindberg D.R."/>
            <person name="Seaver E.C."/>
            <person name="Weisblat D.A."/>
            <person name="Putnam N.H."/>
            <person name="Grigoriev I.V."/>
            <person name="Rokhsar D.S."/>
        </authorList>
    </citation>
    <scope>NUCLEOTIDE SEQUENCE</scope>
    <source>
        <strain evidence="4">I ESC-2004</strain>
    </source>
</reference>
<dbReference type="InterPro" id="IPR052848">
    <property type="entry name" value="CHCH_domain-containing_protein"/>
</dbReference>
<dbReference type="AlphaFoldDB" id="R7TFN8"/>
<reference evidence="3" key="3">
    <citation type="submission" date="2015-06" db="UniProtKB">
        <authorList>
            <consortium name="EnsemblMetazoa"/>
        </authorList>
    </citation>
    <scope>IDENTIFICATION</scope>
</reference>
<evidence type="ECO:0000313" key="2">
    <source>
        <dbReference type="EMBL" id="ELT89861.1"/>
    </source>
</evidence>
<dbReference type="Proteomes" id="UP000014760">
    <property type="component" value="Unassembled WGS sequence"/>
</dbReference>
<dbReference type="GO" id="GO:0045333">
    <property type="term" value="P:cellular respiration"/>
    <property type="evidence" value="ECO:0007669"/>
    <property type="project" value="TreeGrafter"/>
</dbReference>
<name>R7TFN8_CAPTE</name>
<dbReference type="STRING" id="283909.R7TFN8"/>
<evidence type="ECO:0000313" key="3">
    <source>
        <dbReference type="EnsemblMetazoa" id="CapteP116088"/>
    </source>
</evidence>
<protein>
    <recommendedName>
        <fullName evidence="1">IMS import disulfide relay-system CHCH-CHCH-like Cx9C domain-containing protein</fullName>
    </recommendedName>
</protein>
<sequence>MELTANLVRRFCMQQMIDYMDCVDAHPTKADKRCQETKSALATCAQQHPMIESITKTCGQHFYDYEKCVQEHPHSMEKCVPSLEAFTKCAHQCQTESGGFFF</sequence>
<gene>
    <name evidence="2" type="ORF">CAPTEDRAFT_116088</name>
</gene>
<dbReference type="EMBL" id="AMQN01003187">
    <property type="status" value="NOT_ANNOTATED_CDS"/>
    <property type="molecule type" value="Genomic_DNA"/>
</dbReference>
<dbReference type="Pfam" id="PF16860">
    <property type="entry name" value="CX9C"/>
    <property type="match status" value="1"/>
</dbReference>
<proteinExistence type="predicted"/>
<evidence type="ECO:0000313" key="4">
    <source>
        <dbReference type="Proteomes" id="UP000014760"/>
    </source>
</evidence>
<feature type="domain" description="IMS import disulfide relay-system CHCH-CHCH-like Cx9C" evidence="1">
    <location>
        <begin position="8"/>
        <end position="49"/>
    </location>
</feature>
<dbReference type="HOGENOM" id="CLU_165152_0_0_1"/>
<reference evidence="2 4" key="2">
    <citation type="journal article" date="2013" name="Nature">
        <title>Insights into bilaterian evolution from three spiralian genomes.</title>
        <authorList>
            <person name="Simakov O."/>
            <person name="Marletaz F."/>
            <person name="Cho S.J."/>
            <person name="Edsinger-Gonzales E."/>
            <person name="Havlak P."/>
            <person name="Hellsten U."/>
            <person name="Kuo D.H."/>
            <person name="Larsson T."/>
            <person name="Lv J."/>
            <person name="Arendt D."/>
            <person name="Savage R."/>
            <person name="Osoegawa K."/>
            <person name="de Jong P."/>
            <person name="Grimwood J."/>
            <person name="Chapman J.A."/>
            <person name="Shapiro H."/>
            <person name="Aerts A."/>
            <person name="Otillar R.P."/>
            <person name="Terry A.Y."/>
            <person name="Boore J.L."/>
            <person name="Grigoriev I.V."/>
            <person name="Lindberg D.R."/>
            <person name="Seaver E.C."/>
            <person name="Weisblat D.A."/>
            <person name="Putnam N.H."/>
            <person name="Rokhsar D.S."/>
        </authorList>
    </citation>
    <scope>NUCLEOTIDE SEQUENCE</scope>
    <source>
        <strain evidence="2 4">I ESC-2004</strain>
    </source>
</reference>
<keyword evidence="4" id="KW-1185">Reference proteome</keyword>
<dbReference type="Gene3D" id="1.10.287.2900">
    <property type="match status" value="2"/>
</dbReference>
<dbReference type="InterPro" id="IPR031731">
    <property type="entry name" value="CX9C"/>
</dbReference>
<accession>R7TFN8</accession>
<dbReference type="PANTHER" id="PTHR47106:SF1">
    <property type="entry name" value="COILED-COIL-HELIX-COILED-COIL-HELIX DOMAIN-CONTAINING PROTEIN 5"/>
    <property type="match status" value="1"/>
</dbReference>
<dbReference type="PANTHER" id="PTHR47106">
    <property type="entry name" value="COILED-COIL-HELIX-COILED-COIL-HELIX DOMAIN-CONTAINING PROTEIN 5"/>
    <property type="match status" value="1"/>
</dbReference>